<name>F4PS73_CACFS</name>
<keyword evidence="1" id="KW-1133">Transmembrane helix</keyword>
<keyword evidence="3" id="KW-1185">Reference proteome</keyword>
<keyword evidence="1" id="KW-0472">Membrane</keyword>
<organism evidence="2 3">
    <name type="scientific">Cavenderia fasciculata</name>
    <name type="common">Slime mold</name>
    <name type="synonym">Dictyostelium fasciculatum</name>
    <dbReference type="NCBI Taxonomy" id="261658"/>
    <lineage>
        <taxon>Eukaryota</taxon>
        <taxon>Amoebozoa</taxon>
        <taxon>Evosea</taxon>
        <taxon>Eumycetozoa</taxon>
        <taxon>Dictyostelia</taxon>
        <taxon>Acytosteliales</taxon>
        <taxon>Cavenderiaceae</taxon>
        <taxon>Cavenderia</taxon>
    </lineage>
</organism>
<feature type="transmembrane region" description="Helical" evidence="1">
    <location>
        <begin position="28"/>
        <end position="53"/>
    </location>
</feature>
<gene>
    <name evidence="2" type="ORF">DFA_01342</name>
</gene>
<evidence type="ECO:0000256" key="1">
    <source>
        <dbReference type="SAM" id="Phobius"/>
    </source>
</evidence>
<proteinExistence type="predicted"/>
<evidence type="ECO:0000313" key="3">
    <source>
        <dbReference type="Proteomes" id="UP000007797"/>
    </source>
</evidence>
<dbReference type="GeneID" id="14872783"/>
<dbReference type="PANTHER" id="PTHR33459:SF11">
    <property type="entry name" value="DIFFERENTIATION-ASSOCIATED PROTEIN 1"/>
    <property type="match status" value="1"/>
</dbReference>
<dbReference type="RefSeq" id="XP_004359306.1">
    <property type="nucleotide sequence ID" value="XM_004359249.1"/>
</dbReference>
<dbReference type="Proteomes" id="UP000007797">
    <property type="component" value="Unassembled WGS sequence"/>
</dbReference>
<accession>F4PS73</accession>
<dbReference type="OMA" id="FNEICEC"/>
<dbReference type="EMBL" id="GL883010">
    <property type="protein sequence ID" value="EGG21456.1"/>
    <property type="molecule type" value="Genomic_DNA"/>
</dbReference>
<dbReference type="AlphaFoldDB" id="F4PS73"/>
<dbReference type="PANTHER" id="PTHR33459">
    <property type="entry name" value="DD-GDCA PROTEIN"/>
    <property type="match status" value="1"/>
</dbReference>
<evidence type="ECO:0000313" key="2">
    <source>
        <dbReference type="EMBL" id="EGG21456.1"/>
    </source>
</evidence>
<keyword evidence="1" id="KW-0812">Transmembrane</keyword>
<evidence type="ECO:0008006" key="4">
    <source>
        <dbReference type="Google" id="ProtNLM"/>
    </source>
</evidence>
<dbReference type="OrthoDB" id="23898at2759"/>
<dbReference type="InterPro" id="IPR052326">
    <property type="entry name" value="Diff-Dev_Assoc_Protein"/>
</dbReference>
<sequence>MTCDDDRFSCPKKEGHLFSFLKVTLAKAIFLASMIMTNFLLLLSITLCIVSALSVHAISCPSNSQCVQVGEQCNNLLKICSNSDCKYSGGSTSGNCTAYIPENGSCLQNYDSPSCYPGLSCYDNKCVQYGFIQNGKDCNQTYQCSKGLTCSNSTNKCVLTNDVCDSELLNCPFGTFCNTTGPTKVCYPQLELNDDCTVYPTACPYGSVCSGNDTTKTCTALYSLGLGETCSPNPNDATVSACDASKGLYCEINSAQYGFCTKLPSPSNSSQSCQDDSYCNFNEICECSNGSQGKCSILVNINAQCATDTKSYHDCLIGNQCVQVNNYLNLNSCVASKCSKEFCAVRNSCENWDIVDSLSCPSPNPINSLVCSSNNSSSSGEPSLSSSLSSPIILISLLSIISTLF</sequence>
<reference evidence="3" key="1">
    <citation type="journal article" date="2011" name="Genome Res.">
        <title>Phylogeny-wide analysis of social amoeba genomes highlights ancient origins for complex intercellular communication.</title>
        <authorList>
            <person name="Heidel A.J."/>
            <person name="Lawal H.M."/>
            <person name="Felder M."/>
            <person name="Schilde C."/>
            <person name="Helps N.R."/>
            <person name="Tunggal B."/>
            <person name="Rivero F."/>
            <person name="John U."/>
            <person name="Schleicher M."/>
            <person name="Eichinger L."/>
            <person name="Platzer M."/>
            <person name="Noegel A.A."/>
            <person name="Schaap P."/>
            <person name="Gloeckner G."/>
        </authorList>
    </citation>
    <scope>NUCLEOTIDE SEQUENCE [LARGE SCALE GENOMIC DNA]</scope>
    <source>
        <strain evidence="3">SH3</strain>
    </source>
</reference>
<dbReference type="KEGG" id="dfa:DFA_01342"/>
<protein>
    <recommendedName>
        <fullName evidence="4">Paramecium surface antigen repeat-containing protein</fullName>
    </recommendedName>
</protein>